<keyword evidence="1" id="KW-0732">Signal</keyword>
<keyword evidence="3" id="KW-1185">Reference proteome</keyword>
<proteinExistence type="predicted"/>
<protein>
    <submittedName>
        <fullName evidence="2">Uncharacterized protein</fullName>
    </submittedName>
</protein>
<accession>A0ABS0YJ76</accession>
<dbReference type="RefSeq" id="WP_199390743.1">
    <property type="nucleotide sequence ID" value="NZ_JAEMHL010000014.1"/>
</dbReference>
<evidence type="ECO:0000313" key="3">
    <source>
        <dbReference type="Proteomes" id="UP000614714"/>
    </source>
</evidence>
<name>A0ABS0YJ76_9BACT</name>
<sequence length="127" mass="12926">MRAVKAVIAFSLLFTAPALAINEVGEAAHFVGGGLVAGAVTATVADKYWPENRALIGFIVSTASVVIGEGIQMAGGESFSSSLLDVTCHTVGAAVGAAVTDKYMLAPVVRHTSTTGTTVGIAMLQRF</sequence>
<reference evidence="2 3" key="1">
    <citation type="submission" date="2020-12" db="EMBL/GenBank/DDBJ databases">
        <title>Geomonas sp. Red421, isolated from paddy soil.</title>
        <authorList>
            <person name="Xu Z."/>
            <person name="Zhang Z."/>
            <person name="Masuda Y."/>
            <person name="Itoh H."/>
            <person name="Senoo K."/>
        </authorList>
    </citation>
    <scope>NUCLEOTIDE SEQUENCE [LARGE SCALE GENOMIC DNA]</scope>
    <source>
        <strain evidence="2 3">Red421</strain>
    </source>
</reference>
<evidence type="ECO:0000256" key="1">
    <source>
        <dbReference type="SAM" id="SignalP"/>
    </source>
</evidence>
<feature type="signal peptide" evidence="1">
    <location>
        <begin position="1"/>
        <end position="20"/>
    </location>
</feature>
<comment type="caution">
    <text evidence="2">The sequence shown here is derived from an EMBL/GenBank/DDBJ whole genome shotgun (WGS) entry which is preliminary data.</text>
</comment>
<dbReference type="Proteomes" id="UP000614714">
    <property type="component" value="Unassembled WGS sequence"/>
</dbReference>
<feature type="chain" id="PRO_5045755468" evidence="1">
    <location>
        <begin position="21"/>
        <end position="127"/>
    </location>
</feature>
<dbReference type="EMBL" id="JAEMHL010000014">
    <property type="protein sequence ID" value="MBJ6752330.1"/>
    <property type="molecule type" value="Genomic_DNA"/>
</dbReference>
<evidence type="ECO:0000313" key="2">
    <source>
        <dbReference type="EMBL" id="MBJ6752330.1"/>
    </source>
</evidence>
<gene>
    <name evidence="2" type="ORF">JFN91_19095</name>
</gene>
<organism evidence="2 3">
    <name type="scientific">Geomonas anaerohicana</name>
    <dbReference type="NCBI Taxonomy" id="2798583"/>
    <lineage>
        <taxon>Bacteria</taxon>
        <taxon>Pseudomonadati</taxon>
        <taxon>Thermodesulfobacteriota</taxon>
        <taxon>Desulfuromonadia</taxon>
        <taxon>Geobacterales</taxon>
        <taxon>Geobacteraceae</taxon>
        <taxon>Geomonas</taxon>
    </lineage>
</organism>